<evidence type="ECO:0000313" key="4">
    <source>
        <dbReference type="Proteomes" id="UP001474120"/>
    </source>
</evidence>
<keyword evidence="1" id="KW-0732">Signal</keyword>
<dbReference type="PROSITE" id="PS51257">
    <property type="entry name" value="PROKAR_LIPOPROTEIN"/>
    <property type="match status" value="1"/>
</dbReference>
<dbReference type="Proteomes" id="UP001474120">
    <property type="component" value="Unassembled WGS sequence"/>
</dbReference>
<gene>
    <name evidence="3" type="ORF">AABB81_02705</name>
</gene>
<protein>
    <submittedName>
        <fullName evidence="3">Lipocalin family protein</fullName>
    </submittedName>
</protein>
<evidence type="ECO:0000259" key="2">
    <source>
        <dbReference type="Pfam" id="PF13648"/>
    </source>
</evidence>
<evidence type="ECO:0000256" key="1">
    <source>
        <dbReference type="SAM" id="SignalP"/>
    </source>
</evidence>
<feature type="domain" description="Lipocalin-like" evidence="2">
    <location>
        <begin position="33"/>
        <end position="141"/>
    </location>
</feature>
<organism evidence="3 4">
    <name type="scientific">Lutimonas vermicola</name>
    <dbReference type="NCBI Taxonomy" id="414288"/>
    <lineage>
        <taxon>Bacteria</taxon>
        <taxon>Pseudomonadati</taxon>
        <taxon>Bacteroidota</taxon>
        <taxon>Flavobacteriia</taxon>
        <taxon>Flavobacteriales</taxon>
        <taxon>Flavobacteriaceae</taxon>
        <taxon>Lutimonas</taxon>
    </lineage>
</organism>
<evidence type="ECO:0000313" key="3">
    <source>
        <dbReference type="EMBL" id="MEL4454791.1"/>
    </source>
</evidence>
<accession>A0ABU9KX74</accession>
<dbReference type="InterPro" id="IPR024311">
    <property type="entry name" value="Lipocalin-like"/>
</dbReference>
<proteinExistence type="predicted"/>
<keyword evidence="4" id="KW-1185">Reference proteome</keyword>
<comment type="caution">
    <text evidence="3">The sequence shown here is derived from an EMBL/GenBank/DDBJ whole genome shotgun (WGS) entry which is preliminary data.</text>
</comment>
<feature type="signal peptide" evidence="1">
    <location>
        <begin position="1"/>
        <end position="22"/>
    </location>
</feature>
<dbReference type="RefSeq" id="WP_342158425.1">
    <property type="nucleotide sequence ID" value="NZ_JBCDNA010000001.1"/>
</dbReference>
<feature type="chain" id="PRO_5046867601" evidence="1">
    <location>
        <begin position="23"/>
        <end position="168"/>
    </location>
</feature>
<name>A0ABU9KX74_9FLAO</name>
<dbReference type="Pfam" id="PF13648">
    <property type="entry name" value="Lipocalin_4"/>
    <property type="match status" value="1"/>
</dbReference>
<reference evidence="3 4" key="1">
    <citation type="submission" date="2024-04" db="EMBL/GenBank/DDBJ databases">
        <title>whole genome sequencing of Lutimonas vermicola strain IMCC1616.</title>
        <authorList>
            <person name="Bae S.S."/>
        </authorList>
    </citation>
    <scope>NUCLEOTIDE SEQUENCE [LARGE SCALE GENOMIC DNA]</scope>
    <source>
        <strain evidence="3 4">IMCC1616</strain>
    </source>
</reference>
<sequence>MKKLLFFSFVILFMASCGSTQSNTEAKPSKKTLKGTWKVTNIRFVGEKGLYKANLFDMADSACFKESEWVFIPNNGSGKYTLPGGSQCEAVSTRIHWSFYEPGDGTYQFQFKYVDEKNKPIDAANRGYRSTIDSLEENTMTMRIETTYEGNEFDVVLTYTKVSEDFSL</sequence>
<dbReference type="EMBL" id="JBCDNA010000001">
    <property type="protein sequence ID" value="MEL4454791.1"/>
    <property type="molecule type" value="Genomic_DNA"/>
</dbReference>